<dbReference type="PROSITE" id="PS51186">
    <property type="entry name" value="GNAT"/>
    <property type="match status" value="1"/>
</dbReference>
<proteinExistence type="predicted"/>
<dbReference type="SUPFAM" id="SSF55729">
    <property type="entry name" value="Acyl-CoA N-acyltransferases (Nat)"/>
    <property type="match status" value="1"/>
</dbReference>
<evidence type="ECO:0000259" key="1">
    <source>
        <dbReference type="PROSITE" id="PS51186"/>
    </source>
</evidence>
<protein>
    <recommendedName>
        <fullName evidence="1">N-acetyltransferase domain-containing protein</fullName>
    </recommendedName>
</protein>
<keyword evidence="3" id="KW-1185">Reference proteome</keyword>
<accession>A0A8T0IEG2</accession>
<dbReference type="EMBL" id="CM026424">
    <property type="protein sequence ID" value="KAG0581267.1"/>
    <property type="molecule type" value="Genomic_DNA"/>
</dbReference>
<dbReference type="AlphaFoldDB" id="A0A8T0IEG2"/>
<dbReference type="PANTHER" id="PTHR42919:SF20">
    <property type="entry name" value="GCN5-RELATED N-ACETYLTRANSFERASE 10, CHLOROPLASTIC"/>
    <property type="match status" value="1"/>
</dbReference>
<dbReference type="GO" id="GO:0007064">
    <property type="term" value="P:mitotic sister chromatid cohesion"/>
    <property type="evidence" value="ECO:0007669"/>
    <property type="project" value="TreeGrafter"/>
</dbReference>
<dbReference type="CDD" id="cd04301">
    <property type="entry name" value="NAT_SF"/>
    <property type="match status" value="1"/>
</dbReference>
<feature type="domain" description="N-acetyltransferase" evidence="1">
    <location>
        <begin position="190"/>
        <end position="336"/>
    </location>
</feature>
<name>A0A8T0IEG2_CERPU</name>
<evidence type="ECO:0000313" key="3">
    <source>
        <dbReference type="Proteomes" id="UP000822688"/>
    </source>
</evidence>
<gene>
    <name evidence="2" type="ORF">KC19_4G238100</name>
</gene>
<dbReference type="InterPro" id="IPR000182">
    <property type="entry name" value="GNAT_dom"/>
</dbReference>
<dbReference type="Proteomes" id="UP000822688">
    <property type="component" value="Chromosome 4"/>
</dbReference>
<sequence length="345" mass="38572">MYSVAQTSVGVWGVDAHRVPCCSSGETKTCRPKDKRKGLDVRFRVSPHVCSNHIRVESVRDRKELQSGFRIWDSFGQIPERSMCCNQVLSTKLRRSVSVAPRAQASGEVAESVREDPLEESVSSSGLLEEDEVEDGVVAVGYGWKVREAGKFDVEELRDVAHVQASSFHIEAAVFDDLFFKLFKAEVLSALLYKAKHSPSDRYACLLAEPAILVDERELDDVESTPSIVGAVNLAASVDNDVLRHLQNADEYLYVSGMAVDINHRRQNVATLLLRACELLAVKWGFDYLVLHAYEDDMAARTLYSRGGYRVIALDPLWMSTWVGRKRRVLMAKKTSRTSDSDLNG</sequence>
<dbReference type="Pfam" id="PF00583">
    <property type="entry name" value="Acetyltransf_1"/>
    <property type="match status" value="1"/>
</dbReference>
<reference evidence="2" key="1">
    <citation type="submission" date="2020-06" db="EMBL/GenBank/DDBJ databases">
        <title>WGS assembly of Ceratodon purpureus strain R40.</title>
        <authorList>
            <person name="Carey S.B."/>
            <person name="Jenkins J."/>
            <person name="Shu S."/>
            <person name="Lovell J.T."/>
            <person name="Sreedasyam A."/>
            <person name="Maumus F."/>
            <person name="Tiley G.P."/>
            <person name="Fernandez-Pozo N."/>
            <person name="Barry K."/>
            <person name="Chen C."/>
            <person name="Wang M."/>
            <person name="Lipzen A."/>
            <person name="Daum C."/>
            <person name="Saski C.A."/>
            <person name="Payton A.C."/>
            <person name="Mcbreen J.C."/>
            <person name="Conrad R.E."/>
            <person name="Kollar L.M."/>
            <person name="Olsson S."/>
            <person name="Huttunen S."/>
            <person name="Landis J.B."/>
            <person name="Wickett N.J."/>
            <person name="Johnson M.G."/>
            <person name="Rensing S.A."/>
            <person name="Grimwood J."/>
            <person name="Schmutz J."/>
            <person name="Mcdaniel S.F."/>
        </authorList>
    </citation>
    <scope>NUCLEOTIDE SEQUENCE</scope>
    <source>
        <strain evidence="2">R40</strain>
    </source>
</reference>
<dbReference type="GO" id="GO:0031415">
    <property type="term" value="C:NatA complex"/>
    <property type="evidence" value="ECO:0007669"/>
    <property type="project" value="TreeGrafter"/>
</dbReference>
<dbReference type="InterPro" id="IPR016181">
    <property type="entry name" value="Acyl_CoA_acyltransferase"/>
</dbReference>
<dbReference type="Gene3D" id="3.40.630.30">
    <property type="match status" value="1"/>
</dbReference>
<dbReference type="GO" id="GO:0008080">
    <property type="term" value="F:N-acetyltransferase activity"/>
    <property type="evidence" value="ECO:0007669"/>
    <property type="project" value="TreeGrafter"/>
</dbReference>
<evidence type="ECO:0000313" key="2">
    <source>
        <dbReference type="EMBL" id="KAG0581267.1"/>
    </source>
</evidence>
<organism evidence="2 3">
    <name type="scientific">Ceratodon purpureus</name>
    <name type="common">Fire moss</name>
    <name type="synonym">Dicranum purpureum</name>
    <dbReference type="NCBI Taxonomy" id="3225"/>
    <lineage>
        <taxon>Eukaryota</taxon>
        <taxon>Viridiplantae</taxon>
        <taxon>Streptophyta</taxon>
        <taxon>Embryophyta</taxon>
        <taxon>Bryophyta</taxon>
        <taxon>Bryophytina</taxon>
        <taxon>Bryopsida</taxon>
        <taxon>Dicranidae</taxon>
        <taxon>Pseudoditrichales</taxon>
        <taxon>Ditrichaceae</taxon>
        <taxon>Ceratodon</taxon>
    </lineage>
</organism>
<dbReference type="PANTHER" id="PTHR42919">
    <property type="entry name" value="N-ALPHA-ACETYLTRANSFERASE"/>
    <property type="match status" value="1"/>
</dbReference>
<comment type="caution">
    <text evidence="2">The sequence shown here is derived from an EMBL/GenBank/DDBJ whole genome shotgun (WGS) entry which is preliminary data.</text>
</comment>
<dbReference type="InterPro" id="IPR051556">
    <property type="entry name" value="N-term/lysine_N-AcTrnsfr"/>
</dbReference>